<feature type="compositionally biased region" description="Basic and acidic residues" evidence="4">
    <location>
        <begin position="604"/>
        <end position="617"/>
    </location>
</feature>
<feature type="region of interest" description="Disordered" evidence="4">
    <location>
        <begin position="54"/>
        <end position="108"/>
    </location>
</feature>
<dbReference type="InterPro" id="IPR029063">
    <property type="entry name" value="SAM-dependent_MTases_sf"/>
</dbReference>
<dbReference type="SUPFAM" id="SSF53335">
    <property type="entry name" value="S-adenosyl-L-methionine-dependent methyltransferases"/>
    <property type="match status" value="1"/>
</dbReference>
<feature type="compositionally biased region" description="Polar residues" evidence="4">
    <location>
        <begin position="95"/>
        <end position="108"/>
    </location>
</feature>
<organism evidence="5 6">
    <name type="scientific">Apatococcus lobatus</name>
    <dbReference type="NCBI Taxonomy" id="904363"/>
    <lineage>
        <taxon>Eukaryota</taxon>
        <taxon>Viridiplantae</taxon>
        <taxon>Chlorophyta</taxon>
        <taxon>core chlorophytes</taxon>
        <taxon>Trebouxiophyceae</taxon>
        <taxon>Chlorellales</taxon>
        <taxon>Chlorellaceae</taxon>
        <taxon>Apatococcus</taxon>
    </lineage>
</organism>
<evidence type="ECO:0000256" key="3">
    <source>
        <dbReference type="SAM" id="Coils"/>
    </source>
</evidence>
<proteinExistence type="predicted"/>
<dbReference type="Proteomes" id="UP001438707">
    <property type="component" value="Unassembled WGS sequence"/>
</dbReference>
<name>A0AAW1RPI9_9CHLO</name>
<evidence type="ECO:0000313" key="5">
    <source>
        <dbReference type="EMBL" id="KAK9835677.1"/>
    </source>
</evidence>
<keyword evidence="2" id="KW-0808">Transferase</keyword>
<evidence type="ECO:0000313" key="6">
    <source>
        <dbReference type="Proteomes" id="UP001438707"/>
    </source>
</evidence>
<dbReference type="PANTHER" id="PTHR13393">
    <property type="entry name" value="SAM-DEPENDENT METHYLTRANSFERASE"/>
    <property type="match status" value="1"/>
</dbReference>
<dbReference type="EMBL" id="JALJOS010000008">
    <property type="protein sequence ID" value="KAK9835677.1"/>
    <property type="molecule type" value="Genomic_DNA"/>
</dbReference>
<evidence type="ECO:0008006" key="7">
    <source>
        <dbReference type="Google" id="ProtNLM"/>
    </source>
</evidence>
<dbReference type="GO" id="GO:0005634">
    <property type="term" value="C:nucleus"/>
    <property type="evidence" value="ECO:0007669"/>
    <property type="project" value="TreeGrafter"/>
</dbReference>
<dbReference type="InterPro" id="IPR010286">
    <property type="entry name" value="METTL16/RlmF"/>
</dbReference>
<evidence type="ECO:0000256" key="4">
    <source>
        <dbReference type="SAM" id="MobiDB-lite"/>
    </source>
</evidence>
<sequence length="674" mass="73014">MDQELEQALAEALASLREIQQLRLADQDNAELLQLERELQEAVDSLKASLRAEQAVPASSAQQHSPPDARQKAATATVQEQPVVPFDRPAKRQKFTPTQPGMHPSNQYATEEPDFAALAREYPELQHFLRAERAGRASLAFDNPDANRMLSKVLLHHDYGITWSLPPGHLIPPVPNRANYIHWIEDLLRLSHPAEMQVTQGLDVGCGANLIYPLLGAAINGWRFVGVDVMPVALEWAEKNRVANPHLADLITVRPVKIPNDDPAHPCSLHQGVLKPAIRSGETFAFSMSNPPFFEAIEEAGRNPKTAFSGTPAEMVCPGGEYAFVECMVQDSLRLQGRIHWYTTMLGRKASLKRLRTRLHACGVSALRTTEFIQGRTTRWGLAWSFAVRPDTAQQALPRPSAAGPAEIRPSNAIRRLVLFTLQGLGHRAEKVLKLLQTSLEAHGAQCTADAASFCISANLPIPHSPPAAGWNADEGPSCSTAPSKDQGMPGQADTTVETGPPVSLKTGGGDDQPAMSVKLGAPGSRDNELDAFQPGSRPVHEQGSIAIGPPDSTGPVPAWRQPSTDKAQPDSPSIGPIGPPSPLPLPGQPNPCLHRLRPSEPQSRPEVHEPCQKGKQDQSCQLKLTLLQQPGQGRIPELVVKASVPANTSDAAARHFTSIMDRAEEDLRILLAG</sequence>
<dbReference type="Gene3D" id="3.40.50.150">
    <property type="entry name" value="Vaccinia Virus protein VP39"/>
    <property type="match status" value="1"/>
</dbReference>
<keyword evidence="6" id="KW-1185">Reference proteome</keyword>
<evidence type="ECO:0000256" key="2">
    <source>
        <dbReference type="ARBA" id="ARBA00022679"/>
    </source>
</evidence>
<gene>
    <name evidence="5" type="ORF">WJX74_005744</name>
</gene>
<accession>A0AAW1RPI9</accession>
<keyword evidence="1" id="KW-0489">Methyltransferase</keyword>
<dbReference type="AlphaFoldDB" id="A0AAW1RPI9"/>
<dbReference type="GO" id="GO:0008168">
    <property type="term" value="F:methyltransferase activity"/>
    <property type="evidence" value="ECO:0007669"/>
    <property type="project" value="UniProtKB-KW"/>
</dbReference>
<keyword evidence="3" id="KW-0175">Coiled coil</keyword>
<evidence type="ECO:0000256" key="1">
    <source>
        <dbReference type="ARBA" id="ARBA00022603"/>
    </source>
</evidence>
<dbReference type="PANTHER" id="PTHR13393:SF0">
    <property type="entry name" value="RNA N6-ADENOSINE-METHYLTRANSFERASE METTL16"/>
    <property type="match status" value="1"/>
</dbReference>
<feature type="coiled-coil region" evidence="3">
    <location>
        <begin position="2"/>
        <end position="52"/>
    </location>
</feature>
<feature type="compositionally biased region" description="Pro residues" evidence="4">
    <location>
        <begin position="578"/>
        <end position="590"/>
    </location>
</feature>
<reference evidence="5 6" key="1">
    <citation type="journal article" date="2024" name="Nat. Commun.">
        <title>Phylogenomics reveals the evolutionary origins of lichenization in chlorophyte algae.</title>
        <authorList>
            <person name="Puginier C."/>
            <person name="Libourel C."/>
            <person name="Otte J."/>
            <person name="Skaloud P."/>
            <person name="Haon M."/>
            <person name="Grisel S."/>
            <person name="Petersen M."/>
            <person name="Berrin J.G."/>
            <person name="Delaux P.M."/>
            <person name="Dal Grande F."/>
            <person name="Keller J."/>
        </authorList>
    </citation>
    <scope>NUCLEOTIDE SEQUENCE [LARGE SCALE GENOMIC DNA]</scope>
    <source>
        <strain evidence="5 6">SAG 2145</strain>
    </source>
</reference>
<protein>
    <recommendedName>
        <fullName evidence="7">U6 small nuclear RNA (adenine-(43)-N(6))-methyltransferase</fullName>
    </recommendedName>
</protein>
<feature type="region of interest" description="Disordered" evidence="4">
    <location>
        <begin position="466"/>
        <end position="617"/>
    </location>
</feature>
<dbReference type="GO" id="GO:0070475">
    <property type="term" value="P:rRNA base methylation"/>
    <property type="evidence" value="ECO:0007669"/>
    <property type="project" value="TreeGrafter"/>
</dbReference>
<comment type="caution">
    <text evidence="5">The sequence shown here is derived from an EMBL/GenBank/DDBJ whole genome shotgun (WGS) entry which is preliminary data.</text>
</comment>
<dbReference type="Pfam" id="PF05971">
    <property type="entry name" value="Methyltransf_10"/>
    <property type="match status" value="1"/>
</dbReference>